<evidence type="ECO:0000256" key="3">
    <source>
        <dbReference type="ARBA" id="ARBA00022989"/>
    </source>
</evidence>
<feature type="transmembrane region" description="Helical" evidence="7">
    <location>
        <begin position="116"/>
        <end position="134"/>
    </location>
</feature>
<dbReference type="PANTHER" id="PTHR21624">
    <property type="entry name" value="STEROL DESATURASE-RELATED PROTEIN"/>
    <property type="match status" value="1"/>
</dbReference>
<proteinExistence type="predicted"/>
<sequence>MAANTTFFPPADPNVRLRAMFYALTPQETYAEHFQDMPDVAYISRPFFFLWVLLDLLMLLAIGEKKDARLHHVFINFTVGHITEAGGRFVSKGLELTAYLWIYHHHRLSSQPFDSVSTYVLCLIGVDLCTYWWHRMTHENSVLWAAHQLHHSCEDLNPSVAARISLSMLAFKWVFYLPLAFLGLPPTVYVIHSQMNFYYGALGHSRVWPKMQKILPGLASNKYCIDKNYGSLLIIWDRMFGTFEEEREGEELVYGVIDQKEATHIIGLQCRQNPRGQAEDPDVRPRVVIRCAADRNTRSKLRCGSPSTCSCTARWSWQGITDMATRMRAVGRGLGLVHFLYVVLAGTSLGGLLSSHRGSLRFEPVRLLLSLPLCLLLPVFASRSLATCLALTNAASLLLWPLVRTQALKMADKKEGRKTE</sequence>
<evidence type="ECO:0000256" key="1">
    <source>
        <dbReference type="ARBA" id="ARBA00004127"/>
    </source>
</evidence>
<dbReference type="GO" id="GO:0005783">
    <property type="term" value="C:endoplasmic reticulum"/>
    <property type="evidence" value="ECO:0007669"/>
    <property type="project" value="TreeGrafter"/>
</dbReference>
<dbReference type="GO" id="GO:0016020">
    <property type="term" value="C:membrane"/>
    <property type="evidence" value="ECO:0007669"/>
    <property type="project" value="GOC"/>
</dbReference>
<keyword evidence="5" id="KW-0443">Lipid metabolism</keyword>
<keyword evidence="2 7" id="KW-0812">Transmembrane</keyword>
<dbReference type="EMBL" id="JARAKH010000022">
    <property type="protein sequence ID" value="KAK8392354.1"/>
    <property type="molecule type" value="Genomic_DNA"/>
</dbReference>
<feature type="transmembrane region" description="Helical" evidence="7">
    <location>
        <begin position="375"/>
        <end position="400"/>
    </location>
</feature>
<feature type="transmembrane region" description="Helical" evidence="7">
    <location>
        <begin position="42"/>
        <end position="62"/>
    </location>
</feature>
<feature type="transmembrane region" description="Helical" evidence="7">
    <location>
        <begin position="333"/>
        <end position="355"/>
    </location>
</feature>
<evidence type="ECO:0000256" key="4">
    <source>
        <dbReference type="ARBA" id="ARBA00023002"/>
    </source>
</evidence>
<dbReference type="PANTHER" id="PTHR21624:SF1">
    <property type="entry name" value="ALKYLGLYCEROL MONOOXYGENASE"/>
    <property type="match status" value="1"/>
</dbReference>
<organism evidence="9 10">
    <name type="scientific">Scylla paramamosain</name>
    <name type="common">Mud crab</name>
    <dbReference type="NCBI Taxonomy" id="85552"/>
    <lineage>
        <taxon>Eukaryota</taxon>
        <taxon>Metazoa</taxon>
        <taxon>Ecdysozoa</taxon>
        <taxon>Arthropoda</taxon>
        <taxon>Crustacea</taxon>
        <taxon>Multicrustacea</taxon>
        <taxon>Malacostraca</taxon>
        <taxon>Eumalacostraca</taxon>
        <taxon>Eucarida</taxon>
        <taxon>Decapoda</taxon>
        <taxon>Pleocyemata</taxon>
        <taxon>Brachyura</taxon>
        <taxon>Eubrachyura</taxon>
        <taxon>Portunoidea</taxon>
        <taxon>Portunidae</taxon>
        <taxon>Portuninae</taxon>
        <taxon>Scylla</taxon>
    </lineage>
</organism>
<accession>A0AAW0TX94</accession>
<dbReference type="Proteomes" id="UP001487740">
    <property type="component" value="Unassembled WGS sequence"/>
</dbReference>
<dbReference type="InterPro" id="IPR006694">
    <property type="entry name" value="Fatty_acid_hydroxylase"/>
</dbReference>
<evidence type="ECO:0000256" key="7">
    <source>
        <dbReference type="SAM" id="Phobius"/>
    </source>
</evidence>
<evidence type="ECO:0000256" key="5">
    <source>
        <dbReference type="ARBA" id="ARBA00023098"/>
    </source>
</evidence>
<feature type="domain" description="Fatty acid hydroxylase" evidence="8">
    <location>
        <begin position="120"/>
        <end position="242"/>
    </location>
</feature>
<keyword evidence="10" id="KW-1185">Reference proteome</keyword>
<reference evidence="9 10" key="1">
    <citation type="submission" date="2023-03" db="EMBL/GenBank/DDBJ databases">
        <title>High-quality genome of Scylla paramamosain provides insights in environmental adaptation.</title>
        <authorList>
            <person name="Zhang L."/>
        </authorList>
    </citation>
    <scope>NUCLEOTIDE SEQUENCE [LARGE SCALE GENOMIC DNA]</scope>
    <source>
        <strain evidence="9">LZ_2023a</strain>
        <tissue evidence="9">Muscle</tissue>
    </source>
</reference>
<name>A0AAW0TX94_SCYPA</name>
<keyword evidence="3 7" id="KW-1133">Transmembrane helix</keyword>
<dbReference type="InterPro" id="IPR051689">
    <property type="entry name" value="Sterol_desaturase/TMEM195"/>
</dbReference>
<keyword evidence="6 7" id="KW-0472">Membrane</keyword>
<protein>
    <recommendedName>
        <fullName evidence="8">Fatty acid hydroxylase domain-containing protein</fullName>
    </recommendedName>
</protein>
<evidence type="ECO:0000256" key="2">
    <source>
        <dbReference type="ARBA" id="ARBA00022692"/>
    </source>
</evidence>
<evidence type="ECO:0000259" key="8">
    <source>
        <dbReference type="Pfam" id="PF04116"/>
    </source>
</evidence>
<dbReference type="GO" id="GO:0006643">
    <property type="term" value="P:membrane lipid metabolic process"/>
    <property type="evidence" value="ECO:0007669"/>
    <property type="project" value="TreeGrafter"/>
</dbReference>
<comment type="caution">
    <text evidence="9">The sequence shown here is derived from an EMBL/GenBank/DDBJ whole genome shotgun (WGS) entry which is preliminary data.</text>
</comment>
<dbReference type="Pfam" id="PF04116">
    <property type="entry name" value="FA_hydroxylase"/>
    <property type="match status" value="1"/>
</dbReference>
<dbReference type="GO" id="GO:0050479">
    <property type="term" value="F:glyceryl-ether monooxygenase activity"/>
    <property type="evidence" value="ECO:0007669"/>
    <property type="project" value="TreeGrafter"/>
</dbReference>
<dbReference type="GO" id="GO:0005506">
    <property type="term" value="F:iron ion binding"/>
    <property type="evidence" value="ECO:0007669"/>
    <property type="project" value="InterPro"/>
</dbReference>
<evidence type="ECO:0000313" key="10">
    <source>
        <dbReference type="Proteomes" id="UP001487740"/>
    </source>
</evidence>
<comment type="subcellular location">
    <subcellularLocation>
        <location evidence="1">Endomembrane system</location>
        <topology evidence="1">Multi-pass membrane protein</topology>
    </subcellularLocation>
</comment>
<feature type="transmembrane region" description="Helical" evidence="7">
    <location>
        <begin position="173"/>
        <end position="191"/>
    </location>
</feature>
<keyword evidence="4" id="KW-0560">Oxidoreductase</keyword>
<dbReference type="AlphaFoldDB" id="A0AAW0TX94"/>
<dbReference type="GO" id="GO:0008610">
    <property type="term" value="P:lipid biosynthetic process"/>
    <property type="evidence" value="ECO:0007669"/>
    <property type="project" value="InterPro"/>
</dbReference>
<evidence type="ECO:0000256" key="6">
    <source>
        <dbReference type="ARBA" id="ARBA00023136"/>
    </source>
</evidence>
<gene>
    <name evidence="9" type="ORF">O3P69_014601</name>
</gene>
<evidence type="ECO:0000313" key="9">
    <source>
        <dbReference type="EMBL" id="KAK8392354.1"/>
    </source>
</evidence>